<dbReference type="Gene3D" id="3.40.630.70">
    <property type="entry name" value="Leucyl/phenylalanyl-tRNA-protein transferase, C-terminal domain"/>
    <property type="match status" value="1"/>
</dbReference>
<proteinExistence type="predicted"/>
<dbReference type="AlphaFoldDB" id="A0A5C1QFQ3"/>
<dbReference type="InterPro" id="IPR042203">
    <property type="entry name" value="Leu/Phe-tRNA_Trfase_C"/>
</dbReference>
<dbReference type="Proteomes" id="UP000323824">
    <property type="component" value="Chromosome"/>
</dbReference>
<reference evidence="1 2" key="1">
    <citation type="submission" date="2019-02" db="EMBL/GenBank/DDBJ databases">
        <authorList>
            <person name="Fomenkov A."/>
            <person name="Dubinina G."/>
            <person name="Grabovich M."/>
            <person name="Vincze T."/>
            <person name="Roberts R.J."/>
        </authorList>
    </citation>
    <scope>NUCLEOTIDE SEQUENCE [LARGE SCALE GENOMIC DNA]</scope>
    <source>
        <strain evidence="1 2">P</strain>
    </source>
</reference>
<sequence>MTDPIPYISIDMIENGFKPGIGYYWSDNFSKELYIKLSQMGLICVSNNFCYIGDILLPEMQEAYAVLHFNNLHISKKVKRLLKLEYKLIINQDLDSFLPLLKLHHGSESWFTKSYIHLMYNLKDLTLYRDNFQLNTVIMSFYKCGIYHP</sequence>
<keyword evidence="2" id="KW-1185">Reference proteome</keyword>
<dbReference type="RefSeq" id="WP_149569204.1">
    <property type="nucleotide sequence ID" value="NZ_CP035807.1"/>
</dbReference>
<gene>
    <name evidence="1" type="ORF">EW093_15120</name>
</gene>
<dbReference type="EMBL" id="CP035807">
    <property type="protein sequence ID" value="QEN05970.1"/>
    <property type="molecule type" value="Genomic_DNA"/>
</dbReference>
<organism evidence="1 2">
    <name type="scientific">Thiospirochaeta perfilievii</name>
    <dbReference type="NCBI Taxonomy" id="252967"/>
    <lineage>
        <taxon>Bacteria</taxon>
        <taxon>Pseudomonadati</taxon>
        <taxon>Spirochaetota</taxon>
        <taxon>Spirochaetia</taxon>
        <taxon>Spirochaetales</taxon>
        <taxon>Spirochaetaceae</taxon>
        <taxon>Thiospirochaeta</taxon>
    </lineage>
</organism>
<evidence type="ECO:0000313" key="2">
    <source>
        <dbReference type="Proteomes" id="UP000323824"/>
    </source>
</evidence>
<dbReference type="SUPFAM" id="SSF55729">
    <property type="entry name" value="Acyl-CoA N-acyltransferases (Nat)"/>
    <property type="match status" value="1"/>
</dbReference>
<protein>
    <submittedName>
        <fullName evidence="1">Uncharacterized protein</fullName>
    </submittedName>
</protein>
<name>A0A5C1QFQ3_9SPIO</name>
<dbReference type="KEGG" id="sper:EW093_15120"/>
<dbReference type="InterPro" id="IPR016181">
    <property type="entry name" value="Acyl_CoA_acyltransferase"/>
</dbReference>
<evidence type="ECO:0000313" key="1">
    <source>
        <dbReference type="EMBL" id="QEN05970.1"/>
    </source>
</evidence>
<dbReference type="OrthoDB" id="570538at2"/>
<reference evidence="1 2" key="2">
    <citation type="submission" date="2019-09" db="EMBL/GenBank/DDBJ databases">
        <title>Complete Genome Sequence and Methylome Analysis of free living Spirochaetas.</title>
        <authorList>
            <person name="Leshcheva N."/>
            <person name="Mikheeva N."/>
        </authorList>
    </citation>
    <scope>NUCLEOTIDE SEQUENCE [LARGE SCALE GENOMIC DNA]</scope>
    <source>
        <strain evidence="1 2">P</strain>
    </source>
</reference>
<accession>A0A5C1QFQ3</accession>